<name>A0A897NKU1_9EURY</name>
<dbReference type="RefSeq" id="WP_229126047.1">
    <property type="nucleotide sequence ID" value="NZ_CP064789.1"/>
</dbReference>
<accession>A0A897NKU1</accession>
<dbReference type="EMBL" id="CP064789">
    <property type="protein sequence ID" value="QSG11489.1"/>
    <property type="molecule type" value="Genomic_DNA"/>
</dbReference>
<organism evidence="1 2">
    <name type="scientific">Halapricum desulfuricans</name>
    <dbReference type="NCBI Taxonomy" id="2841257"/>
    <lineage>
        <taxon>Archaea</taxon>
        <taxon>Methanobacteriati</taxon>
        <taxon>Methanobacteriota</taxon>
        <taxon>Stenosarchaea group</taxon>
        <taxon>Halobacteria</taxon>
        <taxon>Halobacteriales</taxon>
        <taxon>Haloarculaceae</taxon>
        <taxon>Halapricum</taxon>
    </lineage>
</organism>
<sequence>MEVLEATIRTRGEVTFTSREVGRLADTEPYILNTALYYALGLASGRYVDTSYEPTYVEDTADVTDVYVSPAAPVPDTSPNYVTTTYNATSDEYAEVNYSAQDDPNAKQNLPSYGRRRSLAHGTPLRFFVIPRGPSAVEVDERLPQYVRLGKKRGKARLDIQHRSATRQSGEFRLNHPIGAYDHPEPPEGNVITKSMKPTPIVMQGDYTGEYLSIDRGDDDRVRFPTELTFLATKR</sequence>
<dbReference type="Pfam" id="PF26241">
    <property type="entry name" value="Cas_Csc1"/>
    <property type="match status" value="1"/>
</dbReference>
<evidence type="ECO:0000313" key="1">
    <source>
        <dbReference type="EMBL" id="QSG11489.1"/>
    </source>
</evidence>
<dbReference type="Proteomes" id="UP000663305">
    <property type="component" value="Chromosome"/>
</dbReference>
<evidence type="ECO:0000313" key="2">
    <source>
        <dbReference type="Proteomes" id="UP000663305"/>
    </source>
</evidence>
<dbReference type="AlphaFoldDB" id="A0A897NKU1"/>
<protein>
    <submittedName>
        <fullName evidence="1">CRISPR associated protein, RAMP family Cas5 group</fullName>
    </submittedName>
</protein>
<proteinExistence type="predicted"/>
<dbReference type="NCBIfam" id="TIGR03159">
    <property type="entry name" value="cas_Csc1"/>
    <property type="match status" value="1"/>
</dbReference>
<dbReference type="InterPro" id="IPR017576">
    <property type="entry name" value="CRISPR-assoc_prot_Csc1"/>
</dbReference>
<gene>
    <name evidence="1" type="primary">csc1g5</name>
    <name evidence="1" type="ORF">HSBGL_1062</name>
</gene>
<dbReference type="GeneID" id="68860595"/>
<reference evidence="1" key="1">
    <citation type="submission" date="2020-11" db="EMBL/GenBank/DDBJ databases">
        <title>Carbohydrate-dependent, anaerobic sulfur respiration: A novel catabolism in halophilic archaea.</title>
        <authorList>
            <person name="Sorokin D.Y."/>
            <person name="Messina E."/>
            <person name="Smedile F."/>
            <person name="La Cono V."/>
            <person name="Hallsworth J.E."/>
            <person name="Yakimov M.M."/>
        </authorList>
    </citation>
    <scope>NUCLEOTIDE SEQUENCE</scope>
    <source>
        <strain evidence="1">HSR-Bgl</strain>
    </source>
</reference>